<dbReference type="AlphaFoldDB" id="A0A368NLP8"/>
<evidence type="ECO:0000313" key="2">
    <source>
        <dbReference type="EMBL" id="RCU50349.1"/>
    </source>
</evidence>
<dbReference type="Gene3D" id="1.20.1640.10">
    <property type="entry name" value="Multidrug efflux transporter AcrB transmembrane domain"/>
    <property type="match status" value="2"/>
</dbReference>
<feature type="transmembrane region" description="Helical" evidence="1">
    <location>
        <begin position="979"/>
        <end position="1007"/>
    </location>
</feature>
<dbReference type="SUPFAM" id="SSF82714">
    <property type="entry name" value="Multidrug efflux transporter AcrB TolC docking domain, DN and DC subdomains"/>
    <property type="match status" value="2"/>
</dbReference>
<dbReference type="InterPro" id="IPR027463">
    <property type="entry name" value="AcrB_DN_DC_subdom"/>
</dbReference>
<dbReference type="RefSeq" id="WP_114337839.1">
    <property type="nucleotide sequence ID" value="NZ_QPID01000004.1"/>
</dbReference>
<sequence length="1028" mass="112479">MKLSDIAMFRPVSAIVLSLLFMLFGAVSFNLLAVREMPDIDSPVISIGTAYRGSASSIVESQITNPIEDELSGIDGVDYIWSSSWDGWSGITITFQQGHNMLEALSDVRDAVNRARNSLPDDVDEPVVRKDDGNNAPIMWLNLTGTLQDRVELSDFAERILIERLSLMPGVSAVNSSGMVERVMYIELDPLEMAGRGLTTKEVINALNQENIQLPAGYIRNDSLNMVVRVARQYQQADDFKQIQLLNIDGDSVHLGDIAQIYIGAKKDTTTFKSDGIDSIGLGIVPMSQANPLDVAQTIREQLPHLQRFLPQGASLAVDYDSTIFIRYAINEVYTTLVICAVLVLLVLYLFIGRIGATLIPAITVPVSLISAFTVAYLLGYSINLITLMALVLAIGLVVDDAIVVVENISRHRANGVPALVAAFRGTKELNFAVIATTLVLVMVFLPLMFMEGKMGRLFSEFAVLLSAAVVFSSIVALTLAPVMAGQLLNRPPPPPSFINRFMNSLMNKLQHSYAAVLEQILPFQKSALLVIGIALGLLVYSYQLQQKAYAPKEDRGVVNIYVGGMEATSYDRMLDSMAAIEQRLIPIRDDGPVRSLNYSAPAFGTWADHQGFFILQLKDWSERSESAAEVVEMIREATHDIPDVKVYPYQPGFGGSMGEPVQFVLQGEDYTELLGYAKQLEKLADESGLMHGAQLDYNPTTPELVLQVNRPAARELGVSVDDIASTLEVLLGGRAQTRFEERGDEYDVYLKANEDRFLSAADLAKVYLRSDAGALVTLDTLVSAQETASARGLFHYQRKKSINLKANLTEQATLGEALDFLIEHAEPMLPPGYTFDFAGESKEYYDNQREIALLFGLALLVCYLVLAAQFESFISPAVVMLTVPLGILGGLVGLLLAGESFNIYSQLGLLMLIGMATKNGILIVEFANQLRDKGLDITTATCQAAVNRLRPILMTAMTTLLGALPMLFASGAGSENRFAIGVVIFGGMLLATVITLFIIPCLYHLLGRFSGSPMAREIQIKQLLEEN</sequence>
<dbReference type="GO" id="GO:0042910">
    <property type="term" value="F:xenobiotic transmembrane transporter activity"/>
    <property type="evidence" value="ECO:0007669"/>
    <property type="project" value="TreeGrafter"/>
</dbReference>
<keyword evidence="1" id="KW-0472">Membrane</keyword>
<dbReference type="InterPro" id="IPR001036">
    <property type="entry name" value="Acrflvin-R"/>
</dbReference>
<dbReference type="Proteomes" id="UP000252558">
    <property type="component" value="Unassembled WGS sequence"/>
</dbReference>
<keyword evidence="1" id="KW-1133">Transmembrane helix</keyword>
<proteinExistence type="predicted"/>
<dbReference type="Gene3D" id="3.30.70.1430">
    <property type="entry name" value="Multidrug efflux transporter AcrB pore domain"/>
    <property type="match status" value="2"/>
</dbReference>
<dbReference type="PANTHER" id="PTHR32063:SF29">
    <property type="entry name" value="HAE1 FAMILY EFFLUX PUMP PERMEASE COMPONENT"/>
    <property type="match status" value="1"/>
</dbReference>
<dbReference type="Pfam" id="PF00873">
    <property type="entry name" value="ACR_tran"/>
    <property type="match status" value="1"/>
</dbReference>
<dbReference type="SUPFAM" id="SSF82866">
    <property type="entry name" value="Multidrug efflux transporter AcrB transmembrane domain"/>
    <property type="match status" value="2"/>
</dbReference>
<dbReference type="OrthoDB" id="9757904at2"/>
<dbReference type="SUPFAM" id="SSF82693">
    <property type="entry name" value="Multidrug efflux transporter AcrB pore domain, PN1, PN2, PC1 and PC2 subdomains"/>
    <property type="match status" value="3"/>
</dbReference>
<keyword evidence="3" id="KW-1185">Reference proteome</keyword>
<organism evidence="2 3">
    <name type="scientific">Corallincola holothuriorum</name>
    <dbReference type="NCBI Taxonomy" id="2282215"/>
    <lineage>
        <taxon>Bacteria</taxon>
        <taxon>Pseudomonadati</taxon>
        <taxon>Pseudomonadota</taxon>
        <taxon>Gammaproteobacteria</taxon>
        <taxon>Alteromonadales</taxon>
        <taxon>Psychromonadaceae</taxon>
        <taxon>Corallincola</taxon>
    </lineage>
</organism>
<feature type="transmembrane region" description="Helical" evidence="1">
    <location>
        <begin position="878"/>
        <end position="898"/>
    </location>
</feature>
<dbReference type="GO" id="GO:0005886">
    <property type="term" value="C:plasma membrane"/>
    <property type="evidence" value="ECO:0007669"/>
    <property type="project" value="TreeGrafter"/>
</dbReference>
<feature type="transmembrane region" description="Helical" evidence="1">
    <location>
        <begin position="430"/>
        <end position="450"/>
    </location>
</feature>
<feature type="transmembrane region" description="Helical" evidence="1">
    <location>
        <begin position="333"/>
        <end position="352"/>
    </location>
</feature>
<evidence type="ECO:0000313" key="3">
    <source>
        <dbReference type="Proteomes" id="UP000252558"/>
    </source>
</evidence>
<dbReference type="PRINTS" id="PR00702">
    <property type="entry name" value="ACRIFLAVINRP"/>
</dbReference>
<protein>
    <submittedName>
        <fullName evidence="2">AcrB/AcrD/AcrF family protein</fullName>
    </submittedName>
</protein>
<dbReference type="PANTHER" id="PTHR32063">
    <property type="match status" value="1"/>
</dbReference>
<feature type="transmembrane region" description="Helical" evidence="1">
    <location>
        <begin position="528"/>
        <end position="545"/>
    </location>
</feature>
<dbReference type="EMBL" id="QPID01000004">
    <property type="protein sequence ID" value="RCU50349.1"/>
    <property type="molecule type" value="Genomic_DNA"/>
</dbReference>
<feature type="transmembrane region" description="Helical" evidence="1">
    <location>
        <begin position="852"/>
        <end position="871"/>
    </location>
</feature>
<name>A0A368NLP8_9GAMM</name>
<dbReference type="Gene3D" id="3.30.70.1320">
    <property type="entry name" value="Multidrug efflux transporter AcrB pore domain like"/>
    <property type="match status" value="1"/>
</dbReference>
<gene>
    <name evidence="2" type="ORF">DU002_07945</name>
</gene>
<feature type="transmembrane region" description="Helical" evidence="1">
    <location>
        <begin position="462"/>
        <end position="481"/>
    </location>
</feature>
<feature type="transmembrane region" description="Helical" evidence="1">
    <location>
        <begin position="953"/>
        <end position="973"/>
    </location>
</feature>
<dbReference type="Gene3D" id="3.30.70.1440">
    <property type="entry name" value="Multidrug efflux transporter AcrB pore domain"/>
    <property type="match status" value="1"/>
</dbReference>
<keyword evidence="1" id="KW-0812">Transmembrane</keyword>
<feature type="transmembrane region" description="Helical" evidence="1">
    <location>
        <begin position="904"/>
        <end position="925"/>
    </location>
</feature>
<accession>A0A368NLP8</accession>
<reference evidence="2 3" key="1">
    <citation type="submission" date="2018-07" db="EMBL/GenBank/DDBJ databases">
        <title>Corallincola holothuriorum sp. nov., a new facultative anaerobe isolated from sea cucumber Apostichopus japonicus.</title>
        <authorList>
            <person name="Xia H."/>
        </authorList>
    </citation>
    <scope>NUCLEOTIDE SEQUENCE [LARGE SCALE GENOMIC DNA]</scope>
    <source>
        <strain evidence="2 3">C4</strain>
    </source>
</reference>
<dbReference type="Gene3D" id="3.30.2090.10">
    <property type="entry name" value="Multidrug efflux transporter AcrB TolC docking domain, DN and DC subdomains"/>
    <property type="match status" value="2"/>
</dbReference>
<feature type="transmembrane region" description="Helical" evidence="1">
    <location>
        <begin position="359"/>
        <end position="379"/>
    </location>
</feature>
<evidence type="ECO:0000256" key="1">
    <source>
        <dbReference type="SAM" id="Phobius"/>
    </source>
</evidence>
<comment type="caution">
    <text evidence="2">The sequence shown here is derived from an EMBL/GenBank/DDBJ whole genome shotgun (WGS) entry which is preliminary data.</text>
</comment>
<feature type="transmembrane region" description="Helical" evidence="1">
    <location>
        <begin position="385"/>
        <end position="409"/>
    </location>
</feature>